<dbReference type="Proteomes" id="UP000477386">
    <property type="component" value="Unassembled WGS sequence"/>
</dbReference>
<dbReference type="CDD" id="cd04647">
    <property type="entry name" value="LbH_MAT_like"/>
    <property type="match status" value="1"/>
</dbReference>
<dbReference type="EMBL" id="JAAGNZ010000002">
    <property type="protein sequence ID" value="NEU69331.1"/>
    <property type="molecule type" value="Genomic_DNA"/>
</dbReference>
<keyword evidence="2" id="KW-0677">Repeat</keyword>
<dbReference type="InterPro" id="IPR001451">
    <property type="entry name" value="Hexapep"/>
</dbReference>
<dbReference type="Pfam" id="PF14602">
    <property type="entry name" value="Hexapep_2"/>
    <property type="match status" value="1"/>
</dbReference>
<proteinExistence type="predicted"/>
<dbReference type="RefSeq" id="WP_164041795.1">
    <property type="nucleotide sequence ID" value="NZ_JAAGNZ010000002.1"/>
</dbReference>
<sequence>MRSAISLVLNSIRNWQLALQTALFYQKMRLFYPNVTLGKNIRLYGKLIWKVAPGAKIVIGDNVVFRSSTQYNAIGLYNPVIISVANGATLHIDHDCGFSGTSINVTSSVTIGPYCNLGGNTSIWDNDFHPLDYQLRRTQLEGFRKAAIAIGADSFIGANSIILKGVTIGERSIVGAGSVVTRTIPDDQIWAGNPARFIRDVPASTLAEITRPAYSL</sequence>
<dbReference type="Gene3D" id="2.160.10.10">
    <property type="entry name" value="Hexapeptide repeat proteins"/>
    <property type="match status" value="1"/>
</dbReference>
<keyword evidence="1 4" id="KW-0808">Transferase</keyword>
<dbReference type="SUPFAM" id="SSF51161">
    <property type="entry name" value="Trimeric LpxA-like enzymes"/>
    <property type="match status" value="1"/>
</dbReference>
<dbReference type="GO" id="GO:0016746">
    <property type="term" value="F:acyltransferase activity"/>
    <property type="evidence" value="ECO:0007669"/>
    <property type="project" value="UniProtKB-KW"/>
</dbReference>
<protein>
    <submittedName>
        <fullName evidence="4">Acyltransferase</fullName>
    </submittedName>
</protein>
<gene>
    <name evidence="4" type="ORF">GK091_20760</name>
</gene>
<evidence type="ECO:0000313" key="5">
    <source>
        <dbReference type="Proteomes" id="UP000477386"/>
    </source>
</evidence>
<dbReference type="PANTHER" id="PTHR23416">
    <property type="entry name" value="SIALIC ACID SYNTHASE-RELATED"/>
    <property type="match status" value="1"/>
</dbReference>
<organism evidence="4 5">
    <name type="scientific">Spirosoma agri</name>
    <dbReference type="NCBI Taxonomy" id="1987381"/>
    <lineage>
        <taxon>Bacteria</taxon>
        <taxon>Pseudomonadati</taxon>
        <taxon>Bacteroidota</taxon>
        <taxon>Cytophagia</taxon>
        <taxon>Cytophagales</taxon>
        <taxon>Cytophagaceae</taxon>
        <taxon>Spirosoma</taxon>
    </lineage>
</organism>
<dbReference type="InterPro" id="IPR051159">
    <property type="entry name" value="Hexapeptide_acetyltransf"/>
</dbReference>
<keyword evidence="5" id="KW-1185">Reference proteome</keyword>
<evidence type="ECO:0000256" key="3">
    <source>
        <dbReference type="ARBA" id="ARBA00023315"/>
    </source>
</evidence>
<dbReference type="InterPro" id="IPR018357">
    <property type="entry name" value="Hexapep_transf_CS"/>
</dbReference>
<reference evidence="4 5" key="1">
    <citation type="submission" date="2020-02" db="EMBL/GenBank/DDBJ databases">
        <title>Draft genome sequence of two Spirosoma agri KCTC 52727 and Spirosoma terrae KCTC 52035.</title>
        <authorList>
            <person name="Rojas J."/>
            <person name="Ambika Manirajan B."/>
            <person name="Ratering S."/>
            <person name="Suarez C."/>
            <person name="Schnell S."/>
        </authorList>
    </citation>
    <scope>NUCLEOTIDE SEQUENCE [LARGE SCALE GENOMIC DNA]</scope>
    <source>
        <strain evidence="4 5">KCTC 52727</strain>
    </source>
</reference>
<evidence type="ECO:0000256" key="2">
    <source>
        <dbReference type="ARBA" id="ARBA00022737"/>
    </source>
</evidence>
<keyword evidence="3 4" id="KW-0012">Acyltransferase</keyword>
<dbReference type="AlphaFoldDB" id="A0A6M0IPM7"/>
<name>A0A6M0IPM7_9BACT</name>
<accession>A0A6M0IPM7</accession>
<comment type="caution">
    <text evidence="4">The sequence shown here is derived from an EMBL/GenBank/DDBJ whole genome shotgun (WGS) entry which is preliminary data.</text>
</comment>
<dbReference type="InterPro" id="IPR011004">
    <property type="entry name" value="Trimer_LpxA-like_sf"/>
</dbReference>
<evidence type="ECO:0000256" key="1">
    <source>
        <dbReference type="ARBA" id="ARBA00022679"/>
    </source>
</evidence>
<evidence type="ECO:0000313" key="4">
    <source>
        <dbReference type="EMBL" id="NEU69331.1"/>
    </source>
</evidence>
<dbReference type="PROSITE" id="PS00101">
    <property type="entry name" value="HEXAPEP_TRANSFERASES"/>
    <property type="match status" value="1"/>
</dbReference>